<feature type="transmembrane region" description="Helical" evidence="1">
    <location>
        <begin position="63"/>
        <end position="81"/>
    </location>
</feature>
<feature type="transmembrane region" description="Helical" evidence="1">
    <location>
        <begin position="123"/>
        <end position="144"/>
    </location>
</feature>
<dbReference type="Proteomes" id="UP000269573">
    <property type="component" value="Unassembled WGS sequence"/>
</dbReference>
<gene>
    <name evidence="2" type="ORF">EDM59_06310</name>
</gene>
<evidence type="ECO:0000256" key="1">
    <source>
        <dbReference type="SAM" id="Phobius"/>
    </source>
</evidence>
<keyword evidence="1" id="KW-1133">Transmembrane helix</keyword>
<comment type="caution">
    <text evidence="2">The sequence shown here is derived from an EMBL/GenBank/DDBJ whole genome shotgun (WGS) entry which is preliminary data.</text>
</comment>
<dbReference type="EMBL" id="RHHU01000003">
    <property type="protein sequence ID" value="RNB88718.1"/>
    <property type="molecule type" value="Genomic_DNA"/>
</dbReference>
<reference evidence="2 3" key="1">
    <citation type="submission" date="2018-10" db="EMBL/GenBank/DDBJ databases">
        <title>Phylogenomics of Brevibacillus.</title>
        <authorList>
            <person name="Dunlap C."/>
        </authorList>
    </citation>
    <scope>NUCLEOTIDE SEQUENCE [LARGE SCALE GENOMIC DNA]</scope>
    <source>
        <strain evidence="2 3">JCM 15774</strain>
    </source>
</reference>
<feature type="transmembrane region" description="Helical" evidence="1">
    <location>
        <begin position="93"/>
        <end position="117"/>
    </location>
</feature>
<keyword evidence="3" id="KW-1185">Reference proteome</keyword>
<protein>
    <submittedName>
        <fullName evidence="2">Uncharacterized protein</fullName>
    </submittedName>
</protein>
<dbReference type="RefSeq" id="WP_122922815.1">
    <property type="nucleotide sequence ID" value="NZ_RHHU01000003.1"/>
</dbReference>
<organism evidence="2 3">
    <name type="scientific">Brevibacillus nitrificans</name>
    <dbReference type="NCBI Taxonomy" id="651560"/>
    <lineage>
        <taxon>Bacteria</taxon>
        <taxon>Bacillati</taxon>
        <taxon>Bacillota</taxon>
        <taxon>Bacilli</taxon>
        <taxon>Bacillales</taxon>
        <taxon>Paenibacillaceae</taxon>
        <taxon>Brevibacillus</taxon>
    </lineage>
</organism>
<keyword evidence="1" id="KW-0472">Membrane</keyword>
<evidence type="ECO:0000313" key="3">
    <source>
        <dbReference type="Proteomes" id="UP000269573"/>
    </source>
</evidence>
<keyword evidence="1" id="KW-0812">Transmembrane</keyword>
<accession>A0A3M8DKZ8</accession>
<proteinExistence type="predicted"/>
<sequence length="154" mass="18214">MLFLLLSILVLNGFAFLIPKKLTRHEIYVTSLFAVALALITDTYLDLKHDLYGYFHVGPDYEVLLVLFGLYPAYSFIYLNLFPFTKGLDAKAVYLLLHWLFCLFYEWLSIQPFGFFYYNGWKLWYSALVYPFLLVILVGHLLFVRQLYSPRKQP</sequence>
<evidence type="ECO:0000313" key="2">
    <source>
        <dbReference type="EMBL" id="RNB88718.1"/>
    </source>
</evidence>
<dbReference type="AlphaFoldDB" id="A0A3M8DKZ8"/>
<name>A0A3M8DKZ8_9BACL</name>